<organism evidence="2 3">
    <name type="scientific">Penicillium roqueforti (strain FM164)</name>
    <dbReference type="NCBI Taxonomy" id="1365484"/>
    <lineage>
        <taxon>Eukaryota</taxon>
        <taxon>Fungi</taxon>
        <taxon>Dikarya</taxon>
        <taxon>Ascomycota</taxon>
        <taxon>Pezizomycotina</taxon>
        <taxon>Eurotiomycetes</taxon>
        <taxon>Eurotiomycetidae</taxon>
        <taxon>Eurotiales</taxon>
        <taxon>Aspergillaceae</taxon>
        <taxon>Penicillium</taxon>
    </lineage>
</organism>
<dbReference type="Proteomes" id="UP000030686">
    <property type="component" value="Unassembled WGS sequence"/>
</dbReference>
<dbReference type="AlphaFoldDB" id="W6PY52"/>
<accession>W6PY52</accession>
<feature type="region of interest" description="Disordered" evidence="1">
    <location>
        <begin position="631"/>
        <end position="671"/>
    </location>
</feature>
<keyword evidence="3" id="KW-1185">Reference proteome</keyword>
<gene>
    <name evidence="2" type="ORF">PROQFM164_S01g002492</name>
</gene>
<proteinExistence type="predicted"/>
<dbReference type="OrthoDB" id="4368319at2759"/>
<sequence length="789" mass="91302">MSRIFLRTFQPSLNWVLLPPLSHCPHVRPDSYTKLNPISVGSTEYSVSFPSTMWRRDLEYAVRHMEKERNWDTSPSVSQGSQPSPVALLRICIRYKHLYTRLSSNLTFWFSVTDDFHAASGWHEERVRSFVQKKLSEYRYRDHTVRPVDPDGYRMESLLWEMMEHISFIKWRSELRRSDYRYRSPTPLPQSDLDMTWQDVEEAILERVKSAAMRCDFDQAKWLLLQFKDNQKPESYIKEFESNKSLHEQIEKQREMESAKAESDGEWEKAKSSLLSMENKVRSGRLLVALERRQAIQNKYNRSLQEETVLAQFVDRDLTKACDLVSLMKGKRPKALVALFKCNEALAKGDFSGAKSILSDPQLASVHMALEPIVDLAEALHNEDQDKATSLSLRLKVDGENFGRILLNSSAGVSTERCDGHVEVVSLLQPEEPLSDADIEFQKRSKEESLCGDWNEAKRLLLLIPKKTVSGPLLRKLEAERSAFDEADKDLEKQAKEAEMKGDWEGAKSLLSRIKSDFGKFLLAALAYSEARLTHKDEHMEILVQLQKKYPDARLEQVKFTQYFEHAERNGPPERATDLHSLFVGEKMFGTGVLWSEPDDFRKVFEMMAEDMRDTYDRAWYCLPAPTMRSPTASRSQAGEGHIAENPPSETTQVEPRGCPGTSPSSSSLPAIPRDPCIMTPNWTVIREYQRDRPELPSLSLDQQLVLFQICIVHKSRYTKSQGNLDFWHRVADQFWEVSGWHWKRVRTLMNYVPIYMPSVIRTEATWLNRVHGRQWFKAKQEDFLGKAM</sequence>
<reference evidence="2" key="1">
    <citation type="journal article" date="2014" name="Nat. Commun.">
        <title>Multiple recent horizontal transfers of a large genomic region in cheese making fungi.</title>
        <authorList>
            <person name="Cheeseman K."/>
            <person name="Ropars J."/>
            <person name="Renault P."/>
            <person name="Dupont J."/>
            <person name="Gouzy J."/>
            <person name="Branca A."/>
            <person name="Abraham A.L."/>
            <person name="Ceppi M."/>
            <person name="Conseiller E."/>
            <person name="Debuchy R."/>
            <person name="Malagnac F."/>
            <person name="Goarin A."/>
            <person name="Silar P."/>
            <person name="Lacoste S."/>
            <person name="Sallet E."/>
            <person name="Bensimon A."/>
            <person name="Giraud T."/>
            <person name="Brygoo Y."/>
        </authorList>
    </citation>
    <scope>NUCLEOTIDE SEQUENCE [LARGE SCALE GENOMIC DNA]</scope>
    <source>
        <strain evidence="2">FM164</strain>
    </source>
</reference>
<evidence type="ECO:0000313" key="2">
    <source>
        <dbReference type="EMBL" id="CDM28681.1"/>
    </source>
</evidence>
<evidence type="ECO:0000256" key="1">
    <source>
        <dbReference type="SAM" id="MobiDB-lite"/>
    </source>
</evidence>
<evidence type="ECO:0000313" key="3">
    <source>
        <dbReference type="Proteomes" id="UP000030686"/>
    </source>
</evidence>
<protein>
    <submittedName>
        <fullName evidence="2">Genomic scaffold, ProqFM164S01</fullName>
    </submittedName>
</protein>
<dbReference type="EMBL" id="HG792015">
    <property type="protein sequence ID" value="CDM28681.1"/>
    <property type="molecule type" value="Genomic_DNA"/>
</dbReference>
<name>W6PY52_PENRF</name>